<reference evidence="3 4" key="1">
    <citation type="submission" date="2020-06" db="EMBL/GenBank/DDBJ databases">
        <authorList>
            <person name="Qiu C."/>
            <person name="Liu Z."/>
        </authorList>
    </citation>
    <scope>NUCLEOTIDE SEQUENCE [LARGE SCALE GENOMIC DNA]</scope>
    <source>
        <strain evidence="3 4">EM 1</strain>
    </source>
</reference>
<evidence type="ECO:0000256" key="1">
    <source>
        <dbReference type="SAM" id="SignalP"/>
    </source>
</evidence>
<keyword evidence="1" id="KW-0732">Signal</keyword>
<dbReference type="GO" id="GO:0016853">
    <property type="term" value="F:isomerase activity"/>
    <property type="evidence" value="ECO:0007669"/>
    <property type="project" value="UniProtKB-KW"/>
</dbReference>
<keyword evidence="4" id="KW-1185">Reference proteome</keyword>
<organism evidence="3 4">
    <name type="scientific">Undibacterium oligocarboniphilum</name>
    <dbReference type="NCBI Taxonomy" id="666702"/>
    <lineage>
        <taxon>Bacteria</taxon>
        <taxon>Pseudomonadati</taxon>
        <taxon>Pseudomonadota</taxon>
        <taxon>Betaproteobacteria</taxon>
        <taxon>Burkholderiales</taxon>
        <taxon>Oxalobacteraceae</taxon>
        <taxon>Undibacterium</taxon>
    </lineage>
</organism>
<evidence type="ECO:0000313" key="3">
    <source>
        <dbReference type="EMBL" id="NVO76367.1"/>
    </source>
</evidence>
<dbReference type="AlphaFoldDB" id="A0A850QC51"/>
<comment type="caution">
    <text evidence="3">The sequence shown here is derived from an EMBL/GenBank/DDBJ whole genome shotgun (WGS) entry which is preliminary data.</text>
</comment>
<name>A0A850QC51_9BURK</name>
<dbReference type="RefSeq" id="WP_176801649.1">
    <property type="nucleotide sequence ID" value="NZ_JABXYJ010000001.1"/>
</dbReference>
<dbReference type="EMBL" id="JABXYJ010000001">
    <property type="protein sequence ID" value="NVO76367.1"/>
    <property type="molecule type" value="Genomic_DNA"/>
</dbReference>
<feature type="chain" id="PRO_5032810007" evidence="1">
    <location>
        <begin position="28"/>
        <end position="193"/>
    </location>
</feature>
<keyword evidence="3" id="KW-0413">Isomerase</keyword>
<dbReference type="InterPro" id="IPR016088">
    <property type="entry name" value="Chalcone_isomerase_3-sand"/>
</dbReference>
<evidence type="ECO:0000259" key="2">
    <source>
        <dbReference type="Pfam" id="PF16036"/>
    </source>
</evidence>
<feature type="domain" description="Chalcone isomerase" evidence="2">
    <location>
        <begin position="42"/>
        <end position="180"/>
    </location>
</feature>
<dbReference type="Pfam" id="PF16036">
    <property type="entry name" value="Chalcone_3"/>
    <property type="match status" value="1"/>
</dbReference>
<dbReference type="Proteomes" id="UP000588051">
    <property type="component" value="Unassembled WGS sequence"/>
</dbReference>
<dbReference type="Gene3D" id="3.50.70.10">
    <property type="match status" value="1"/>
</dbReference>
<protein>
    <submittedName>
        <fullName evidence="3">Chalcone isomerase family protein</fullName>
    </submittedName>
</protein>
<proteinExistence type="predicted"/>
<accession>A0A850QC51</accession>
<sequence length="193" mass="21517">MKSRVSGPIRRIALAVAVLLCLDGAFAGNAPSPVREEIPQAVLRGSGTYRWFGMVIYGAVLWTLPDSGSDFNHPFALELTYARDLQGRKIAEASIEEIRKLKLGTAAKQERWLTQMKAIFPDVKEGSRITGVHIPGEAIRFYLNDKFLGEIRDPEFARSFFSIWLDENTSAPDLRNKLIGKTSFLTSSLRTVS</sequence>
<evidence type="ECO:0000313" key="4">
    <source>
        <dbReference type="Proteomes" id="UP000588051"/>
    </source>
</evidence>
<dbReference type="InterPro" id="IPR016087">
    <property type="entry name" value="Chalcone_isomerase"/>
</dbReference>
<gene>
    <name evidence="3" type="ORF">HV832_00795</name>
</gene>
<feature type="signal peptide" evidence="1">
    <location>
        <begin position="1"/>
        <end position="27"/>
    </location>
</feature>